<evidence type="ECO:0000313" key="2">
    <source>
        <dbReference type="EMBL" id="MFB9948532.1"/>
    </source>
</evidence>
<gene>
    <name evidence="2" type="ORF">ACFFP0_06705</name>
</gene>
<accession>A0ABV6AF81</accession>
<feature type="transmembrane region" description="Helical" evidence="1">
    <location>
        <begin position="75"/>
        <end position="98"/>
    </location>
</feature>
<name>A0ABV6AF81_9HYPH</name>
<feature type="transmembrane region" description="Helical" evidence="1">
    <location>
        <begin position="171"/>
        <end position="190"/>
    </location>
</feature>
<evidence type="ECO:0000313" key="3">
    <source>
        <dbReference type="Proteomes" id="UP001589692"/>
    </source>
</evidence>
<dbReference type="Proteomes" id="UP001589692">
    <property type="component" value="Unassembled WGS sequence"/>
</dbReference>
<dbReference type="EMBL" id="JBHMAA010000008">
    <property type="protein sequence ID" value="MFB9948532.1"/>
    <property type="molecule type" value="Genomic_DNA"/>
</dbReference>
<dbReference type="RefSeq" id="WP_377257907.1">
    <property type="nucleotide sequence ID" value="NZ_JBHMAA010000008.1"/>
</dbReference>
<keyword evidence="1" id="KW-1133">Transmembrane helix</keyword>
<keyword evidence="1" id="KW-0472">Membrane</keyword>
<reference evidence="2 3" key="1">
    <citation type="submission" date="2024-09" db="EMBL/GenBank/DDBJ databases">
        <authorList>
            <person name="Sun Q."/>
            <person name="Mori K."/>
        </authorList>
    </citation>
    <scope>NUCLEOTIDE SEQUENCE [LARGE SCALE GENOMIC DNA]</scope>
    <source>
        <strain evidence="2 3">TBRC 4938</strain>
    </source>
</reference>
<evidence type="ECO:0000256" key="1">
    <source>
        <dbReference type="SAM" id="Phobius"/>
    </source>
</evidence>
<sequence>MMPNRWRLTGSAALLLLAMVLAMYGLASDTAEASRLVIRWTARLSLVLFLMAFTASAWARLVPNGFTLWQVRNRRYLGLSFALSHIVHLAAIGTLLAVNEALFWQLTNMATIFAGGLAYVFILLMAVTSFDPVASAIGRRAWRWLHGFGAWYIWMSFVFTFGKRAVMDGSYLPAMALIFAALGIRLLACFRPGDRAPSQYGNPT</sequence>
<protein>
    <recommendedName>
        <fullName evidence="4">DMSO/TMAO reductase YedYZ heme-binding membrane subunit</fullName>
    </recommendedName>
</protein>
<comment type="caution">
    <text evidence="2">The sequence shown here is derived from an EMBL/GenBank/DDBJ whole genome shotgun (WGS) entry which is preliminary data.</text>
</comment>
<organism evidence="2 3">
    <name type="scientific">Rhizobium puerariae</name>
    <dbReference type="NCBI Taxonomy" id="1585791"/>
    <lineage>
        <taxon>Bacteria</taxon>
        <taxon>Pseudomonadati</taxon>
        <taxon>Pseudomonadota</taxon>
        <taxon>Alphaproteobacteria</taxon>
        <taxon>Hyphomicrobiales</taxon>
        <taxon>Rhizobiaceae</taxon>
        <taxon>Rhizobium/Agrobacterium group</taxon>
        <taxon>Rhizobium</taxon>
    </lineage>
</organism>
<feature type="transmembrane region" description="Helical" evidence="1">
    <location>
        <begin position="110"/>
        <end position="130"/>
    </location>
</feature>
<keyword evidence="1" id="KW-0812">Transmembrane</keyword>
<feature type="transmembrane region" description="Helical" evidence="1">
    <location>
        <begin position="142"/>
        <end position="159"/>
    </location>
</feature>
<keyword evidence="3" id="KW-1185">Reference proteome</keyword>
<evidence type="ECO:0008006" key="4">
    <source>
        <dbReference type="Google" id="ProtNLM"/>
    </source>
</evidence>
<proteinExistence type="predicted"/>
<feature type="transmembrane region" description="Helical" evidence="1">
    <location>
        <begin position="43"/>
        <end position="63"/>
    </location>
</feature>